<keyword evidence="3" id="KW-1185">Reference proteome</keyword>
<evidence type="ECO:0008006" key="4">
    <source>
        <dbReference type="Google" id="ProtNLM"/>
    </source>
</evidence>
<comment type="caution">
    <text evidence="2">The sequence shown here is derived from an EMBL/GenBank/DDBJ whole genome shotgun (WGS) entry which is preliminary data.</text>
</comment>
<feature type="repeat" description="ANK" evidence="1">
    <location>
        <begin position="35"/>
        <end position="67"/>
    </location>
</feature>
<dbReference type="SUPFAM" id="SSF48403">
    <property type="entry name" value="Ankyrin repeat"/>
    <property type="match status" value="1"/>
</dbReference>
<dbReference type="Pfam" id="PF00023">
    <property type="entry name" value="Ank"/>
    <property type="match status" value="1"/>
</dbReference>
<feature type="repeat" description="ANK" evidence="1">
    <location>
        <begin position="105"/>
        <end position="138"/>
    </location>
</feature>
<dbReference type="InterPro" id="IPR002110">
    <property type="entry name" value="Ankyrin_rpt"/>
</dbReference>
<evidence type="ECO:0000256" key="1">
    <source>
        <dbReference type="PROSITE-ProRule" id="PRU00023"/>
    </source>
</evidence>
<organism evidence="2 3">
    <name type="scientific">Aspergillus pseudoustus</name>
    <dbReference type="NCBI Taxonomy" id="1810923"/>
    <lineage>
        <taxon>Eukaryota</taxon>
        <taxon>Fungi</taxon>
        <taxon>Dikarya</taxon>
        <taxon>Ascomycota</taxon>
        <taxon>Pezizomycotina</taxon>
        <taxon>Eurotiomycetes</taxon>
        <taxon>Eurotiomycetidae</taxon>
        <taxon>Eurotiales</taxon>
        <taxon>Aspergillaceae</taxon>
        <taxon>Aspergillus</taxon>
        <taxon>Aspergillus subgen. Nidulantes</taxon>
    </lineage>
</organism>
<evidence type="ECO:0000313" key="3">
    <source>
        <dbReference type="Proteomes" id="UP001610446"/>
    </source>
</evidence>
<dbReference type="PROSITE" id="PS50088">
    <property type="entry name" value="ANK_REPEAT"/>
    <property type="match status" value="2"/>
</dbReference>
<name>A0ABR4KUI6_9EURO</name>
<dbReference type="EMBL" id="JBFXLU010000008">
    <property type="protein sequence ID" value="KAL2855950.1"/>
    <property type="molecule type" value="Genomic_DNA"/>
</dbReference>
<proteinExistence type="predicted"/>
<gene>
    <name evidence="2" type="ORF">BJY01DRAFT_242889</name>
</gene>
<sequence>MPSIWEDARTGKLTENRLLDHLCEDPDLLDCPDASGITPLGHAMKASRASVVGVLLENSADPDVPCQGLTPTYLAVLAPANSERILQLLLNRDPETLDSPIASRNENTPLMAAIGVAQNPSLVKQLLSAGASLDKRNRRGMSGRKLISRLPAEKQREIRAALVRPARFTGIPQVSPFFGVFIYYAFVNNKVAFREPVPTGGSIFLTAPSIRLDITLQKTESVIDFLSLSSATGQEEIEDSFDVPLQISVNRADRVLECKSKQAYGGYGARTELKPAPWFRVSDPVIRVDIKENEFVVSVNGRRAGSVRRAIRTPSVTHLTYWTISSAMAPPMGDMLTVSTYRKSSLVL</sequence>
<dbReference type="Gene3D" id="2.60.120.200">
    <property type="match status" value="1"/>
</dbReference>
<evidence type="ECO:0000313" key="2">
    <source>
        <dbReference type="EMBL" id="KAL2855950.1"/>
    </source>
</evidence>
<protein>
    <recommendedName>
        <fullName evidence="4">Ankyrin repeat-containing domain protein</fullName>
    </recommendedName>
</protein>
<dbReference type="Gene3D" id="1.25.40.20">
    <property type="entry name" value="Ankyrin repeat-containing domain"/>
    <property type="match status" value="1"/>
</dbReference>
<reference evidence="2 3" key="1">
    <citation type="submission" date="2024-07" db="EMBL/GenBank/DDBJ databases">
        <title>Section-level genome sequencing and comparative genomics of Aspergillus sections Usti and Cavernicolus.</title>
        <authorList>
            <consortium name="Lawrence Berkeley National Laboratory"/>
            <person name="Nybo J.L."/>
            <person name="Vesth T.C."/>
            <person name="Theobald S."/>
            <person name="Frisvad J.C."/>
            <person name="Larsen T.O."/>
            <person name="Kjaerboelling I."/>
            <person name="Rothschild-Mancinelli K."/>
            <person name="Lyhne E.K."/>
            <person name="Kogle M.E."/>
            <person name="Barry K."/>
            <person name="Clum A."/>
            <person name="Na H."/>
            <person name="Ledsgaard L."/>
            <person name="Lin J."/>
            <person name="Lipzen A."/>
            <person name="Kuo A."/>
            <person name="Riley R."/>
            <person name="Mondo S."/>
            <person name="Labutti K."/>
            <person name="Haridas S."/>
            <person name="Pangalinan J."/>
            <person name="Salamov A.A."/>
            <person name="Simmons B.A."/>
            <person name="Magnuson J.K."/>
            <person name="Chen J."/>
            <person name="Drula E."/>
            <person name="Henrissat B."/>
            <person name="Wiebenga A."/>
            <person name="Lubbers R.J."/>
            <person name="Gomes A.C."/>
            <person name="Makela M.R."/>
            <person name="Stajich J."/>
            <person name="Grigoriev I.V."/>
            <person name="Mortensen U.H."/>
            <person name="De Vries R.P."/>
            <person name="Baker S.E."/>
            <person name="Andersen M.R."/>
        </authorList>
    </citation>
    <scope>NUCLEOTIDE SEQUENCE [LARGE SCALE GENOMIC DNA]</scope>
    <source>
        <strain evidence="2 3">CBS 123904</strain>
    </source>
</reference>
<dbReference type="SMART" id="SM00248">
    <property type="entry name" value="ANK"/>
    <property type="match status" value="3"/>
</dbReference>
<dbReference type="Proteomes" id="UP001610446">
    <property type="component" value="Unassembled WGS sequence"/>
</dbReference>
<accession>A0ABR4KUI6</accession>
<dbReference type="InterPro" id="IPR036770">
    <property type="entry name" value="Ankyrin_rpt-contain_sf"/>
</dbReference>
<keyword evidence="1" id="KW-0040">ANK repeat</keyword>